<evidence type="ECO:0000256" key="1">
    <source>
        <dbReference type="SAM" id="MobiDB-lite"/>
    </source>
</evidence>
<accession>A0A218Z5C5</accession>
<evidence type="ECO:0000313" key="3">
    <source>
        <dbReference type="Proteomes" id="UP000242519"/>
    </source>
</evidence>
<comment type="caution">
    <text evidence="2">The sequence shown here is derived from an EMBL/GenBank/DDBJ whole genome shotgun (WGS) entry which is preliminary data.</text>
</comment>
<dbReference type="Proteomes" id="UP000242519">
    <property type="component" value="Unassembled WGS sequence"/>
</dbReference>
<reference evidence="2 3" key="1">
    <citation type="submission" date="2017-04" db="EMBL/GenBank/DDBJ databases">
        <title>Draft genome sequence of Marssonina coronaria NL1: causal agent of apple blotch.</title>
        <authorList>
            <person name="Cheng Q."/>
        </authorList>
    </citation>
    <scope>NUCLEOTIDE SEQUENCE [LARGE SCALE GENOMIC DNA]</scope>
    <source>
        <strain evidence="2 3">NL1</strain>
    </source>
</reference>
<dbReference type="InParanoid" id="A0A218Z5C5"/>
<feature type="compositionally biased region" description="Polar residues" evidence="1">
    <location>
        <begin position="85"/>
        <end position="94"/>
    </location>
</feature>
<gene>
    <name evidence="2" type="ORF">B2J93_3532</name>
</gene>
<feature type="region of interest" description="Disordered" evidence="1">
    <location>
        <begin position="1"/>
        <end position="32"/>
    </location>
</feature>
<protein>
    <submittedName>
        <fullName evidence="2">ABC transporter ATP-binding protein</fullName>
    </submittedName>
</protein>
<keyword evidence="2" id="KW-0547">Nucleotide-binding</keyword>
<keyword evidence="2" id="KW-0067">ATP-binding</keyword>
<feature type="region of interest" description="Disordered" evidence="1">
    <location>
        <begin position="73"/>
        <end position="94"/>
    </location>
</feature>
<evidence type="ECO:0000313" key="2">
    <source>
        <dbReference type="EMBL" id="OWP02952.1"/>
    </source>
</evidence>
<keyword evidence="3" id="KW-1185">Reference proteome</keyword>
<dbReference type="GO" id="GO:0005524">
    <property type="term" value="F:ATP binding"/>
    <property type="evidence" value="ECO:0007669"/>
    <property type="project" value="UniProtKB-KW"/>
</dbReference>
<name>A0A218Z5C5_9HELO</name>
<sequence length="94" mass="10463">MPHGSGTGLRQERVKEAGGWRLDGVNIPPPPNITKGCNANEKMKLHAKKQPDLSEYPYTRCGFTEPHCRSTWNRMGKLDDDRTMIGSTSVGTIH</sequence>
<proteinExistence type="predicted"/>
<dbReference type="AlphaFoldDB" id="A0A218Z5C5"/>
<dbReference type="EMBL" id="MZNU01000204">
    <property type="protein sequence ID" value="OWP02952.1"/>
    <property type="molecule type" value="Genomic_DNA"/>
</dbReference>
<organism evidence="2 3">
    <name type="scientific">Diplocarpon coronariae</name>
    <dbReference type="NCBI Taxonomy" id="2795749"/>
    <lineage>
        <taxon>Eukaryota</taxon>
        <taxon>Fungi</taxon>
        <taxon>Dikarya</taxon>
        <taxon>Ascomycota</taxon>
        <taxon>Pezizomycotina</taxon>
        <taxon>Leotiomycetes</taxon>
        <taxon>Helotiales</taxon>
        <taxon>Drepanopezizaceae</taxon>
        <taxon>Diplocarpon</taxon>
    </lineage>
</organism>